<keyword evidence="3" id="KW-1185">Reference proteome</keyword>
<evidence type="ECO:0000313" key="2">
    <source>
        <dbReference type="EMBL" id="KAK7468728.1"/>
    </source>
</evidence>
<protein>
    <recommendedName>
        <fullName evidence="1">F-box domain-containing protein</fullName>
    </recommendedName>
</protein>
<dbReference type="SUPFAM" id="SSF81383">
    <property type="entry name" value="F-box domain"/>
    <property type="match status" value="1"/>
</dbReference>
<organism evidence="2 3">
    <name type="scientific">Marasmiellus scandens</name>
    <dbReference type="NCBI Taxonomy" id="2682957"/>
    <lineage>
        <taxon>Eukaryota</taxon>
        <taxon>Fungi</taxon>
        <taxon>Dikarya</taxon>
        <taxon>Basidiomycota</taxon>
        <taxon>Agaricomycotina</taxon>
        <taxon>Agaricomycetes</taxon>
        <taxon>Agaricomycetidae</taxon>
        <taxon>Agaricales</taxon>
        <taxon>Marasmiineae</taxon>
        <taxon>Omphalotaceae</taxon>
        <taxon>Marasmiellus</taxon>
    </lineage>
</organism>
<evidence type="ECO:0000313" key="3">
    <source>
        <dbReference type="Proteomes" id="UP001498398"/>
    </source>
</evidence>
<dbReference type="InterPro" id="IPR001810">
    <property type="entry name" value="F-box_dom"/>
</dbReference>
<dbReference type="Gene3D" id="1.20.1280.50">
    <property type="match status" value="1"/>
</dbReference>
<feature type="domain" description="F-box" evidence="1">
    <location>
        <begin position="1"/>
        <end position="48"/>
    </location>
</feature>
<sequence>MSKLILLPPELIVAVLERLDASSLLACRALCRLLRQIIDETSSLVYTIELEIAGQDDASCQLFAVEKLEKLQNHQAAWNSLQWTKDAEFPMIDGSLWELFGNVLAQRSNEGQFLFRQLPSMLRDIPEKEWSITPDEPRKVRDFGMDPAQDLLILVAPPRRGNLNHKIYCKTMSKGTKHPLVSHSGIIEKVNLFHTSYSVSIQISGDFLSLLYHDHAQNELFVWNWKTGHLELDLTGLAIKSSCFMSERHLVLSVLKTEVQAILSLFIVDFLKESNERKAYTEAQHQYTLCYPTLNRDTHPIHFTIRSDPSPGWVPNQNLGVPFYTSPNNKIFVACLCAIGPEGRHFLFLVIPQKTLLAHQNAMDSENKEVEWNIWGEDTRLLDLCPTTMGFVTWECYVYGSKFVITEANFDDEEDFEVNSSTLLVYDFNQYTLKRALAQGASSMSESDITSVPVSSQDPLHCITSATTLSLDVFNDEVTTGLPYRLGCIPFEPSRAPYAVMCSEDSLIAVDVRTPHNINRAFRVYTF</sequence>
<accession>A0ABR1JYB0</accession>
<comment type="caution">
    <text evidence="2">The sequence shown here is derived from an EMBL/GenBank/DDBJ whole genome shotgun (WGS) entry which is preliminary data.</text>
</comment>
<name>A0ABR1JYB0_9AGAR</name>
<reference evidence="2 3" key="1">
    <citation type="submission" date="2024-01" db="EMBL/GenBank/DDBJ databases">
        <title>A draft genome for the cacao thread blight pathogen Marasmiellus scandens.</title>
        <authorList>
            <person name="Baruah I.K."/>
            <person name="Leung J."/>
            <person name="Bukari Y."/>
            <person name="Amoako-Attah I."/>
            <person name="Meinhardt L.W."/>
            <person name="Bailey B.A."/>
            <person name="Cohen S.P."/>
        </authorList>
    </citation>
    <scope>NUCLEOTIDE SEQUENCE [LARGE SCALE GENOMIC DNA]</scope>
    <source>
        <strain evidence="2 3">GH-19</strain>
    </source>
</reference>
<proteinExistence type="predicted"/>
<dbReference type="Pfam" id="PF12937">
    <property type="entry name" value="F-box-like"/>
    <property type="match status" value="1"/>
</dbReference>
<gene>
    <name evidence="2" type="ORF">VKT23_003231</name>
</gene>
<dbReference type="Proteomes" id="UP001498398">
    <property type="component" value="Unassembled WGS sequence"/>
</dbReference>
<dbReference type="PROSITE" id="PS50181">
    <property type="entry name" value="FBOX"/>
    <property type="match status" value="1"/>
</dbReference>
<dbReference type="EMBL" id="JBANRG010000003">
    <property type="protein sequence ID" value="KAK7468728.1"/>
    <property type="molecule type" value="Genomic_DNA"/>
</dbReference>
<dbReference type="SMART" id="SM00256">
    <property type="entry name" value="FBOX"/>
    <property type="match status" value="1"/>
</dbReference>
<dbReference type="InterPro" id="IPR036047">
    <property type="entry name" value="F-box-like_dom_sf"/>
</dbReference>
<evidence type="ECO:0000259" key="1">
    <source>
        <dbReference type="PROSITE" id="PS50181"/>
    </source>
</evidence>